<name>A0A0K6I9E7_9BURK</name>
<sequence>MSSTIGAQALFEALLSQGYPMVMYLHDPWLQQTLDYKTVKAAHRRRERGNFPPTTPMGKGTAVMLPDLAVWLASKSAAAQADAPSQGVPAHADLPPAPRRRGRPRKGGAI</sequence>
<evidence type="ECO:0000256" key="1">
    <source>
        <dbReference type="SAM" id="MobiDB-lite"/>
    </source>
</evidence>
<evidence type="ECO:0000313" key="3">
    <source>
        <dbReference type="Proteomes" id="UP000183649"/>
    </source>
</evidence>
<evidence type="ECO:0000313" key="2">
    <source>
        <dbReference type="EMBL" id="CUA99765.1"/>
    </source>
</evidence>
<reference evidence="3" key="1">
    <citation type="submission" date="2015-08" db="EMBL/GenBank/DDBJ databases">
        <authorList>
            <person name="Varghese N."/>
        </authorList>
    </citation>
    <scope>NUCLEOTIDE SEQUENCE [LARGE SCALE GENOMIC DNA]</scope>
    <source>
        <strain evidence="3">DSM 18181</strain>
    </source>
</reference>
<dbReference type="Proteomes" id="UP000183649">
    <property type="component" value="Unassembled WGS sequence"/>
</dbReference>
<protein>
    <submittedName>
        <fullName evidence="2">Uncharacterized protein</fullName>
    </submittedName>
</protein>
<keyword evidence="3" id="KW-1185">Reference proteome</keyword>
<proteinExistence type="predicted"/>
<dbReference type="STRING" id="339866.GCA_001418255_02650"/>
<feature type="compositionally biased region" description="Basic residues" evidence="1">
    <location>
        <begin position="98"/>
        <end position="110"/>
    </location>
</feature>
<dbReference type="RefSeq" id="WP_055451484.1">
    <property type="nucleotide sequence ID" value="NZ_CYHF01000010.1"/>
</dbReference>
<accession>A0A0K6I9E7</accession>
<dbReference type="EMBL" id="CYHF01000010">
    <property type="protein sequence ID" value="CUA99765.1"/>
    <property type="molecule type" value="Genomic_DNA"/>
</dbReference>
<organism evidence="2 3">
    <name type="scientific">Thiomonas bhubaneswarensis</name>
    <dbReference type="NCBI Taxonomy" id="339866"/>
    <lineage>
        <taxon>Bacteria</taxon>
        <taxon>Pseudomonadati</taxon>
        <taxon>Pseudomonadota</taxon>
        <taxon>Betaproteobacteria</taxon>
        <taxon>Burkholderiales</taxon>
        <taxon>Thiomonas</taxon>
    </lineage>
</organism>
<dbReference type="OrthoDB" id="9152969at2"/>
<feature type="region of interest" description="Disordered" evidence="1">
    <location>
        <begin position="80"/>
        <end position="110"/>
    </location>
</feature>
<dbReference type="AlphaFoldDB" id="A0A0K6I9E7"/>
<gene>
    <name evidence="2" type="ORF">Ga0061069_11090</name>
</gene>